<dbReference type="PANTHER" id="PTHR30005">
    <property type="entry name" value="EXOPOLYPHOSPHATASE"/>
    <property type="match status" value="1"/>
</dbReference>
<comment type="caution">
    <text evidence="2">The sequence shown here is derived from an EMBL/GenBank/DDBJ whole genome shotgun (WGS) entry which is preliminary data.</text>
</comment>
<feature type="domain" description="Ppx/GppA phosphatase N-terminal" evidence="1">
    <location>
        <begin position="27"/>
        <end position="300"/>
    </location>
</feature>
<dbReference type="Proteomes" id="UP000229740">
    <property type="component" value="Unassembled WGS sequence"/>
</dbReference>
<dbReference type="CDD" id="cd24054">
    <property type="entry name" value="ASKHA_NBD_AaPPX-GppA_MtPPX2-like"/>
    <property type="match status" value="1"/>
</dbReference>
<dbReference type="Gene3D" id="3.30.420.40">
    <property type="match status" value="1"/>
</dbReference>
<gene>
    <name evidence="2" type="ORF">CSB45_11385</name>
</gene>
<protein>
    <submittedName>
        <fullName evidence="2">Phosphatase</fullName>
    </submittedName>
</protein>
<organism evidence="2 3">
    <name type="scientific">candidate division KSB3 bacterium</name>
    <dbReference type="NCBI Taxonomy" id="2044937"/>
    <lineage>
        <taxon>Bacteria</taxon>
        <taxon>candidate division KSB3</taxon>
    </lineage>
</organism>
<sequence>MERYAVLDIGTNSIKLHVAEKNFDGQWKSVWDSAKITRLGEGLQAAGKLGINAMERTIAVMSEMKTLAHTHGVQEIVAAGTMCLRTASNAADFIRRVQEQCGITVEVLSGEEEARLAYLAVQSGLSLDRGALMIFDTGGGSTEFIFGRNNALERRFSVNVGAVRLTEEILLSDPVSTAEVDRTVAAIAEDLAGFELNGTVDRIVGIGGTVTTLSGVKQRLSEYRPDRIQGSMVELSEIERQIDMYAAKTIAERQAIIGLHPQRADVILAGALIVREILKKARVESLTVSGRGMRHGLLVDRCA</sequence>
<dbReference type="InterPro" id="IPR043129">
    <property type="entry name" value="ATPase_NBD"/>
</dbReference>
<dbReference type="PANTHER" id="PTHR30005:SF0">
    <property type="entry name" value="RETROGRADE REGULATION PROTEIN 2"/>
    <property type="match status" value="1"/>
</dbReference>
<accession>A0A2G6E3B0</accession>
<dbReference type="Gene3D" id="3.30.420.150">
    <property type="entry name" value="Exopolyphosphatase. Domain 2"/>
    <property type="match status" value="1"/>
</dbReference>
<name>A0A2G6E3B0_9BACT</name>
<evidence type="ECO:0000259" key="1">
    <source>
        <dbReference type="Pfam" id="PF02541"/>
    </source>
</evidence>
<evidence type="ECO:0000313" key="3">
    <source>
        <dbReference type="Proteomes" id="UP000229740"/>
    </source>
</evidence>
<dbReference type="InterPro" id="IPR003695">
    <property type="entry name" value="Ppx_GppA_N"/>
</dbReference>
<proteinExistence type="predicted"/>
<dbReference type="InterPro" id="IPR050273">
    <property type="entry name" value="GppA/Ppx_hydrolase"/>
</dbReference>
<dbReference type="SUPFAM" id="SSF53067">
    <property type="entry name" value="Actin-like ATPase domain"/>
    <property type="match status" value="2"/>
</dbReference>
<reference evidence="2 3" key="1">
    <citation type="submission" date="2017-10" db="EMBL/GenBank/DDBJ databases">
        <title>Novel microbial diversity and functional potential in the marine mammal oral microbiome.</title>
        <authorList>
            <person name="Dudek N.K."/>
            <person name="Sun C.L."/>
            <person name="Burstein D."/>
            <person name="Kantor R.S."/>
            <person name="Aliaga Goltsman D.S."/>
            <person name="Bik E.M."/>
            <person name="Thomas B.C."/>
            <person name="Banfield J.F."/>
            <person name="Relman D.A."/>
        </authorList>
    </citation>
    <scope>NUCLEOTIDE SEQUENCE [LARGE SCALE GENOMIC DNA]</scope>
    <source>
        <strain evidence="2">DOLZORAL124_49_17</strain>
    </source>
</reference>
<dbReference type="AlphaFoldDB" id="A0A2G6E3B0"/>
<dbReference type="GO" id="GO:0016462">
    <property type="term" value="F:pyrophosphatase activity"/>
    <property type="evidence" value="ECO:0007669"/>
    <property type="project" value="TreeGrafter"/>
</dbReference>
<evidence type="ECO:0000313" key="2">
    <source>
        <dbReference type="EMBL" id="PID56447.1"/>
    </source>
</evidence>
<dbReference type="Pfam" id="PF02541">
    <property type="entry name" value="Ppx-GppA"/>
    <property type="match status" value="1"/>
</dbReference>
<dbReference type="EMBL" id="PDPS01000034">
    <property type="protein sequence ID" value="PID56447.1"/>
    <property type="molecule type" value="Genomic_DNA"/>
</dbReference>